<evidence type="ECO:0000313" key="3">
    <source>
        <dbReference type="Proteomes" id="UP000602442"/>
    </source>
</evidence>
<accession>A0ABS0N068</accession>
<proteinExistence type="predicted"/>
<dbReference type="EMBL" id="JAEANY010000001">
    <property type="protein sequence ID" value="MBH5321353.1"/>
    <property type="molecule type" value="Genomic_DNA"/>
</dbReference>
<feature type="compositionally biased region" description="Basic and acidic residues" evidence="1">
    <location>
        <begin position="54"/>
        <end position="67"/>
    </location>
</feature>
<protein>
    <submittedName>
        <fullName evidence="2">Uncharacterized protein</fullName>
    </submittedName>
</protein>
<comment type="caution">
    <text evidence="2">The sequence shown here is derived from an EMBL/GenBank/DDBJ whole genome shotgun (WGS) entry which is preliminary data.</text>
</comment>
<evidence type="ECO:0000256" key="1">
    <source>
        <dbReference type="SAM" id="MobiDB-lite"/>
    </source>
</evidence>
<dbReference type="Proteomes" id="UP000602442">
    <property type="component" value="Unassembled WGS sequence"/>
</dbReference>
<name>A0ABS0N068_9SPHN</name>
<gene>
    <name evidence="2" type="ORF">I5L03_01990</name>
</gene>
<keyword evidence="3" id="KW-1185">Reference proteome</keyword>
<evidence type="ECO:0000313" key="2">
    <source>
        <dbReference type="EMBL" id="MBH5321353.1"/>
    </source>
</evidence>
<sequence length="97" mass="10181">MNRGESADEELSALSWSDLVAKLAAARDLRGTLTQEEEAALASFDPDCAAHIASHQDKFPEDSKRDVNPNGLGNSKGTGGSVVSPNDNDDPAIRGNS</sequence>
<dbReference type="RefSeq" id="WP_197920026.1">
    <property type="nucleotide sequence ID" value="NZ_CAWPTA010000006.1"/>
</dbReference>
<organism evidence="2 3">
    <name type="scientific">Aurantiacibacter sediminis</name>
    <dbReference type="NCBI Taxonomy" id="2793064"/>
    <lineage>
        <taxon>Bacteria</taxon>
        <taxon>Pseudomonadati</taxon>
        <taxon>Pseudomonadota</taxon>
        <taxon>Alphaproteobacteria</taxon>
        <taxon>Sphingomonadales</taxon>
        <taxon>Erythrobacteraceae</taxon>
        <taxon>Aurantiacibacter</taxon>
    </lineage>
</organism>
<reference evidence="2 3" key="1">
    <citation type="submission" date="2020-11" db="EMBL/GenBank/DDBJ databases">
        <title>Erythrobacter sediminis sp. nov., a marine bacterium from a tidal flat of Garorim Bay.</title>
        <authorList>
            <person name="Kim D."/>
            <person name="Yoo Y."/>
            <person name="Kim J.-J."/>
        </authorList>
    </citation>
    <scope>NUCLEOTIDE SEQUENCE [LARGE SCALE GENOMIC DNA]</scope>
    <source>
        <strain evidence="2 3">JGD-13</strain>
    </source>
</reference>
<feature type="region of interest" description="Disordered" evidence="1">
    <location>
        <begin position="52"/>
        <end position="97"/>
    </location>
</feature>